<dbReference type="InterPro" id="IPR036736">
    <property type="entry name" value="ACP-like_sf"/>
</dbReference>
<evidence type="ECO:0000313" key="5">
    <source>
        <dbReference type="EMBL" id="MCM6776029.1"/>
    </source>
</evidence>
<dbReference type="Gene3D" id="3.30.559.10">
    <property type="entry name" value="Chloramphenicol acetyltransferase-like domain"/>
    <property type="match status" value="1"/>
</dbReference>
<dbReference type="PANTHER" id="PTHR45527:SF1">
    <property type="entry name" value="FATTY ACID SYNTHASE"/>
    <property type="match status" value="1"/>
</dbReference>
<dbReference type="GO" id="GO:0003824">
    <property type="term" value="F:catalytic activity"/>
    <property type="evidence" value="ECO:0007669"/>
    <property type="project" value="InterPro"/>
</dbReference>
<dbReference type="SUPFAM" id="SSF52777">
    <property type="entry name" value="CoA-dependent acyltransferases"/>
    <property type="match status" value="2"/>
</dbReference>
<comment type="caution">
    <text evidence="5">The sequence shown here is derived from an EMBL/GenBank/DDBJ whole genome shotgun (WGS) entry which is preliminary data.</text>
</comment>
<dbReference type="InterPro" id="IPR001242">
    <property type="entry name" value="Condensation_dom"/>
</dbReference>
<dbReference type="InterPro" id="IPR020806">
    <property type="entry name" value="PKS_PP-bd"/>
</dbReference>
<accession>A0A9X2E926</accession>
<evidence type="ECO:0000256" key="2">
    <source>
        <dbReference type="ARBA" id="ARBA00022450"/>
    </source>
</evidence>
<evidence type="ECO:0000256" key="1">
    <source>
        <dbReference type="ARBA" id="ARBA00001957"/>
    </source>
</evidence>
<feature type="domain" description="Carrier" evidence="4">
    <location>
        <begin position="444"/>
        <end position="521"/>
    </location>
</feature>
<evidence type="ECO:0000313" key="6">
    <source>
        <dbReference type="Proteomes" id="UP001139157"/>
    </source>
</evidence>
<dbReference type="GO" id="GO:0044550">
    <property type="term" value="P:secondary metabolite biosynthetic process"/>
    <property type="evidence" value="ECO:0007669"/>
    <property type="project" value="TreeGrafter"/>
</dbReference>
<dbReference type="SMART" id="SM00823">
    <property type="entry name" value="PKS_PP"/>
    <property type="match status" value="1"/>
</dbReference>
<comment type="cofactor">
    <cofactor evidence="1">
        <name>pantetheine 4'-phosphate</name>
        <dbReference type="ChEBI" id="CHEBI:47942"/>
    </cofactor>
</comment>
<dbReference type="Pfam" id="PF00668">
    <property type="entry name" value="Condensation"/>
    <property type="match status" value="1"/>
</dbReference>
<evidence type="ECO:0000259" key="4">
    <source>
        <dbReference type="PROSITE" id="PS50075"/>
    </source>
</evidence>
<keyword evidence="2" id="KW-0596">Phosphopantetheine</keyword>
<dbReference type="AlphaFoldDB" id="A0A9X2E926"/>
<keyword evidence="6" id="KW-1185">Reference proteome</keyword>
<name>A0A9X2E926_9NOCA</name>
<dbReference type="PROSITE" id="PS00012">
    <property type="entry name" value="PHOSPHOPANTETHEINE"/>
    <property type="match status" value="1"/>
</dbReference>
<dbReference type="GO" id="GO:0043041">
    <property type="term" value="P:amino acid activation for nonribosomal peptide biosynthetic process"/>
    <property type="evidence" value="ECO:0007669"/>
    <property type="project" value="TreeGrafter"/>
</dbReference>
<proteinExistence type="predicted"/>
<organism evidence="5 6">
    <name type="scientific">Nocardia pulmonis</name>
    <dbReference type="NCBI Taxonomy" id="2951408"/>
    <lineage>
        <taxon>Bacteria</taxon>
        <taxon>Bacillati</taxon>
        <taxon>Actinomycetota</taxon>
        <taxon>Actinomycetes</taxon>
        <taxon>Mycobacteriales</taxon>
        <taxon>Nocardiaceae</taxon>
        <taxon>Nocardia</taxon>
    </lineage>
</organism>
<dbReference type="GO" id="GO:0005737">
    <property type="term" value="C:cytoplasm"/>
    <property type="evidence" value="ECO:0007669"/>
    <property type="project" value="TreeGrafter"/>
</dbReference>
<reference evidence="5" key="1">
    <citation type="submission" date="2022-06" db="EMBL/GenBank/DDBJ databases">
        <title>Novel species in genus nocardia.</title>
        <authorList>
            <person name="Li F."/>
        </authorList>
    </citation>
    <scope>NUCLEOTIDE SEQUENCE</scope>
    <source>
        <strain evidence="5">CDC141</strain>
    </source>
</reference>
<evidence type="ECO:0000256" key="3">
    <source>
        <dbReference type="ARBA" id="ARBA00022553"/>
    </source>
</evidence>
<dbReference type="InterPro" id="IPR006162">
    <property type="entry name" value="Ppantetheine_attach_site"/>
</dbReference>
<dbReference type="GO" id="GO:0031177">
    <property type="term" value="F:phosphopantetheine binding"/>
    <property type="evidence" value="ECO:0007669"/>
    <property type="project" value="InterPro"/>
</dbReference>
<dbReference type="PROSITE" id="PS50075">
    <property type="entry name" value="CARRIER"/>
    <property type="match status" value="1"/>
</dbReference>
<dbReference type="InterPro" id="IPR023213">
    <property type="entry name" value="CAT-like_dom_sf"/>
</dbReference>
<dbReference type="PANTHER" id="PTHR45527">
    <property type="entry name" value="NONRIBOSOMAL PEPTIDE SYNTHETASE"/>
    <property type="match status" value="1"/>
</dbReference>
<dbReference type="Gene3D" id="3.30.559.30">
    <property type="entry name" value="Nonribosomal peptide synthetase, condensation domain"/>
    <property type="match status" value="1"/>
</dbReference>
<gene>
    <name evidence="5" type="ORF">NDR86_21335</name>
</gene>
<keyword evidence="3" id="KW-0597">Phosphoprotein</keyword>
<dbReference type="Proteomes" id="UP001139157">
    <property type="component" value="Unassembled WGS sequence"/>
</dbReference>
<dbReference type="Pfam" id="PF00550">
    <property type="entry name" value="PP-binding"/>
    <property type="match status" value="1"/>
</dbReference>
<protein>
    <submittedName>
        <fullName evidence="5">Condensation domain-containing protein</fullName>
    </submittedName>
</protein>
<dbReference type="InterPro" id="IPR009081">
    <property type="entry name" value="PP-bd_ACP"/>
</dbReference>
<dbReference type="SUPFAM" id="SSF47336">
    <property type="entry name" value="ACP-like"/>
    <property type="match status" value="1"/>
</dbReference>
<dbReference type="RefSeq" id="WP_251914350.1">
    <property type="nucleotide sequence ID" value="NZ_JAMRXG010000009.1"/>
</dbReference>
<dbReference type="GO" id="GO:0008610">
    <property type="term" value="P:lipid biosynthetic process"/>
    <property type="evidence" value="ECO:0007669"/>
    <property type="project" value="UniProtKB-ARBA"/>
</dbReference>
<sequence>MSDSLADTASASRGGRGIPLSLSQQAALLPERMRRTPAVNLFVALEIVGGLDAERLDRAAGAVLARHEILRTVYPDDRRIPYQRTVDAPDSVLESVETADLDGDLRADAGHRFDLVRELPLRMRLYRLPDRDVLTLAVHPVAADDRSLELLLAELFATYGGETVPAAQQYRTFAAAQLKALAADASADPDLAYWLRQLTELPERATVAAADALAESAPSAPRSFQIPSDVLGALAAEAEPVVVAVLARALSEAGLGEEVAIGITAAGRAPGAEAALGNFANYLVLRTRPADERTPRELIADTTRLVAEARSHAGARIERLTHELRGAAAVATGAPFQALVTVRPVLSVAGRTVRELARRVARPHGVDIVVDISGEDAATVRVDFSDALAGRPEGEEFASLLQRLCANWAAAPDLSLAQQADAVAPHLFEREDPEQFGATGLGGPPRTDAERALAAAIRQILELDEDDPVGRADTFFSLGGDSIGALKLVTLLAEQGYALDVQKVFEYPAIHELAEQLSAAEPAAAQPAAPEVAPMSASGLDPAALAALGRKFADR</sequence>
<dbReference type="EMBL" id="JAMRXG010000009">
    <property type="protein sequence ID" value="MCM6776029.1"/>
    <property type="molecule type" value="Genomic_DNA"/>
</dbReference>
<dbReference type="Gene3D" id="1.10.1200.10">
    <property type="entry name" value="ACP-like"/>
    <property type="match status" value="1"/>
</dbReference>